<gene>
    <name evidence="10" type="ORF">SAMN05660206_103312</name>
</gene>
<dbReference type="SUPFAM" id="SSF56935">
    <property type="entry name" value="Porins"/>
    <property type="match status" value="1"/>
</dbReference>
<sequence>MKQKLLSFVLLFTLFIGAAYAQNRQVSGRVTSASDGSPLAGVSVVVVGTTDATQTDASGSYSINVSGNNATLAFSYIGYATQRVNVGSRSVVNAQLIGDDTELDEVVVVAYGTSTRSAFTGSVATVKAETIENRPITSITKALDGAAPGVVSTLGSGQPGSDATVRVRGFGSINASANPLYVVDGIPFNGDLNSINPNDIESLSVLKDAAASTLYGSRAANGVVMITTKKGKEGKVSVNFRTNVGIASRAVKRYDVMDTKEYLETVFQAYKNDEIYTKGTPEGQAGVNAVNRLKGTVDPIFGVNEQYNPYNVPVDQLFDLSTGKINSNAQLKWNENWLDEVMASNPVRQEYQFDASGGSDKIKTMASINALKEDGLLKTTSYDRFTGRVNTELKPVDWFRTTMSTNFARSTTNSLEATGSTTSNVWYSSEQMAPLYPIWERDANGDFVLDVDGNRLFDYGLDRASGAQQNFNSIATLYDDKYYDIRNNAGARGMIEFNTKDSKYGAFQGFTLAVNLGADYRDNLYTYYYNPYFGNAAGSGRLNKQSRKVFSYTFNQLLTWDRTFDKHNVNVLLGHENYSYKFNHLSAQKTGFPFGGIYELAPGSTIADADSYENNETIESYFSRLEYNFDGKYYLSSSFRADGSSRFYKDNRWGNFWSIGGAWRISEEDFLKDVSWLNSFTIKSSYGGQGNNDLLFDGASAYYAWQAFYDLTWNNANNNGGKVSSVENKRVTWEKNKAFNVGFDGRFVDNRLTVGFDWYTRKTTDMLLNRPLALSLGFDGFNDNVGDMKNSGFDLSLGYDVIRNSELTWNITAMGSKVKNEVLKLTDGQNEIISGSNIIRVGEALNSFYMARSAGVDPGTGDQLYWVYDNKDDEFDLSKHYISNDMGKAAASRVMLGNRIPKLYGSLSTSVTYKNFDFSAMTTYSIGGKIYDVVGYSYMTPLYIGNNFSREMLRAWKQPGDVTDIPRVQKEATYTLTDRSLVDASYFSIKNIAIGYTFNVKSIGLNSVRVFAQGDNLALFSARQGLNPQNNFTGTTGYVYTPNRTISAGVNLKF</sequence>
<dbReference type="STRING" id="683125.SAMN05660206_103312"/>
<keyword evidence="2 7" id="KW-0813">Transport</keyword>
<feature type="chain" id="PRO_5011653761" evidence="8">
    <location>
        <begin position="22"/>
        <end position="1054"/>
    </location>
</feature>
<dbReference type="Pfam" id="PF13715">
    <property type="entry name" value="CarbopepD_reg_2"/>
    <property type="match status" value="1"/>
</dbReference>
<dbReference type="GO" id="GO:0009279">
    <property type="term" value="C:cell outer membrane"/>
    <property type="evidence" value="ECO:0007669"/>
    <property type="project" value="UniProtKB-SubCell"/>
</dbReference>
<dbReference type="Proteomes" id="UP000198785">
    <property type="component" value="Unassembled WGS sequence"/>
</dbReference>
<dbReference type="InterPro" id="IPR023997">
    <property type="entry name" value="TonB-dep_OMP_SusC/RagA_CS"/>
</dbReference>
<evidence type="ECO:0000313" key="11">
    <source>
        <dbReference type="Proteomes" id="UP000198785"/>
    </source>
</evidence>
<dbReference type="InterPro" id="IPR008969">
    <property type="entry name" value="CarboxyPept-like_regulatory"/>
</dbReference>
<name>A0A1I6RBL5_9SPHI</name>
<dbReference type="NCBIfam" id="TIGR04057">
    <property type="entry name" value="SusC_RagA_signa"/>
    <property type="match status" value="1"/>
</dbReference>
<proteinExistence type="inferred from homology"/>
<dbReference type="NCBIfam" id="TIGR04056">
    <property type="entry name" value="OMP_RagA_SusC"/>
    <property type="match status" value="1"/>
</dbReference>
<evidence type="ECO:0000256" key="6">
    <source>
        <dbReference type="ARBA" id="ARBA00023237"/>
    </source>
</evidence>
<evidence type="ECO:0000256" key="3">
    <source>
        <dbReference type="ARBA" id="ARBA00022452"/>
    </source>
</evidence>
<keyword evidence="4 7" id="KW-0812">Transmembrane</keyword>
<evidence type="ECO:0000256" key="5">
    <source>
        <dbReference type="ARBA" id="ARBA00023136"/>
    </source>
</evidence>
<organism evidence="10 11">
    <name type="scientific">Sphingobacterium wenxiniae</name>
    <dbReference type="NCBI Taxonomy" id="683125"/>
    <lineage>
        <taxon>Bacteria</taxon>
        <taxon>Pseudomonadati</taxon>
        <taxon>Bacteroidota</taxon>
        <taxon>Sphingobacteriia</taxon>
        <taxon>Sphingobacteriales</taxon>
        <taxon>Sphingobacteriaceae</taxon>
        <taxon>Sphingobacterium</taxon>
    </lineage>
</organism>
<dbReference type="InterPro" id="IPR037066">
    <property type="entry name" value="Plug_dom_sf"/>
</dbReference>
<comment type="similarity">
    <text evidence="7">Belongs to the TonB-dependent receptor family.</text>
</comment>
<dbReference type="RefSeq" id="WP_093364518.1">
    <property type="nucleotide sequence ID" value="NZ_FOZZ01000003.1"/>
</dbReference>
<dbReference type="Pfam" id="PF07715">
    <property type="entry name" value="Plug"/>
    <property type="match status" value="1"/>
</dbReference>
<evidence type="ECO:0000256" key="4">
    <source>
        <dbReference type="ARBA" id="ARBA00022692"/>
    </source>
</evidence>
<keyword evidence="11" id="KW-1185">Reference proteome</keyword>
<accession>A0A1I6RBL5</accession>
<dbReference type="InterPro" id="IPR036942">
    <property type="entry name" value="Beta-barrel_TonB_sf"/>
</dbReference>
<dbReference type="FunFam" id="2.170.130.10:FF:000003">
    <property type="entry name" value="SusC/RagA family TonB-linked outer membrane protein"/>
    <property type="match status" value="1"/>
</dbReference>
<feature type="signal peptide" evidence="8">
    <location>
        <begin position="1"/>
        <end position="21"/>
    </location>
</feature>
<keyword evidence="6 7" id="KW-0998">Cell outer membrane</keyword>
<evidence type="ECO:0000256" key="2">
    <source>
        <dbReference type="ARBA" id="ARBA00022448"/>
    </source>
</evidence>
<dbReference type="InterPro" id="IPR023996">
    <property type="entry name" value="TonB-dep_OMP_SusC/RagA"/>
</dbReference>
<evidence type="ECO:0000259" key="9">
    <source>
        <dbReference type="Pfam" id="PF07715"/>
    </source>
</evidence>
<dbReference type="InterPro" id="IPR039426">
    <property type="entry name" value="TonB-dep_rcpt-like"/>
</dbReference>
<evidence type="ECO:0000256" key="7">
    <source>
        <dbReference type="PROSITE-ProRule" id="PRU01360"/>
    </source>
</evidence>
<protein>
    <submittedName>
        <fullName evidence="10">TonB-linked outer membrane protein, SusC/RagA family</fullName>
    </submittedName>
</protein>
<feature type="domain" description="TonB-dependent receptor plug" evidence="9">
    <location>
        <begin position="119"/>
        <end position="223"/>
    </location>
</feature>
<dbReference type="InterPro" id="IPR012910">
    <property type="entry name" value="Plug_dom"/>
</dbReference>
<evidence type="ECO:0000313" key="10">
    <source>
        <dbReference type="EMBL" id="SFS61950.1"/>
    </source>
</evidence>
<keyword evidence="3 7" id="KW-1134">Transmembrane beta strand</keyword>
<dbReference type="EMBL" id="FOZZ01000003">
    <property type="protein sequence ID" value="SFS61950.1"/>
    <property type="molecule type" value="Genomic_DNA"/>
</dbReference>
<dbReference type="Gene3D" id="2.60.40.1120">
    <property type="entry name" value="Carboxypeptidase-like, regulatory domain"/>
    <property type="match status" value="1"/>
</dbReference>
<dbReference type="Gene3D" id="2.40.170.20">
    <property type="entry name" value="TonB-dependent receptor, beta-barrel domain"/>
    <property type="match status" value="1"/>
</dbReference>
<dbReference type="OrthoDB" id="9768177at2"/>
<reference evidence="10 11" key="1">
    <citation type="submission" date="2016-10" db="EMBL/GenBank/DDBJ databases">
        <authorList>
            <person name="de Groot N.N."/>
        </authorList>
    </citation>
    <scope>NUCLEOTIDE SEQUENCE [LARGE SCALE GENOMIC DNA]</scope>
    <source>
        <strain evidence="10 11">DSM 22789</strain>
    </source>
</reference>
<dbReference type="Gene3D" id="2.170.130.10">
    <property type="entry name" value="TonB-dependent receptor, plug domain"/>
    <property type="match status" value="1"/>
</dbReference>
<keyword evidence="8" id="KW-0732">Signal</keyword>
<comment type="subcellular location">
    <subcellularLocation>
        <location evidence="1 7">Cell outer membrane</location>
        <topology evidence="1 7">Multi-pass membrane protein</topology>
    </subcellularLocation>
</comment>
<evidence type="ECO:0000256" key="8">
    <source>
        <dbReference type="SAM" id="SignalP"/>
    </source>
</evidence>
<dbReference type="AlphaFoldDB" id="A0A1I6RBL5"/>
<dbReference type="PROSITE" id="PS52016">
    <property type="entry name" value="TONB_DEPENDENT_REC_3"/>
    <property type="match status" value="1"/>
</dbReference>
<evidence type="ECO:0000256" key="1">
    <source>
        <dbReference type="ARBA" id="ARBA00004571"/>
    </source>
</evidence>
<keyword evidence="5 7" id="KW-0472">Membrane</keyword>
<dbReference type="SUPFAM" id="SSF49464">
    <property type="entry name" value="Carboxypeptidase regulatory domain-like"/>
    <property type="match status" value="1"/>
</dbReference>